<dbReference type="OrthoDB" id="1898501at2759"/>
<feature type="compositionally biased region" description="Low complexity" evidence="1">
    <location>
        <begin position="14"/>
        <end position="25"/>
    </location>
</feature>
<dbReference type="Proteomes" id="UP001141806">
    <property type="component" value="Unassembled WGS sequence"/>
</dbReference>
<proteinExistence type="predicted"/>
<dbReference type="InterPro" id="IPR036259">
    <property type="entry name" value="MFS_trans_sf"/>
</dbReference>
<gene>
    <name evidence="2" type="ORF">NE237_017360</name>
</gene>
<comment type="caution">
    <text evidence="2">The sequence shown here is derived from an EMBL/GenBank/DDBJ whole genome shotgun (WGS) entry which is preliminary data.</text>
</comment>
<evidence type="ECO:0000256" key="1">
    <source>
        <dbReference type="SAM" id="MobiDB-lite"/>
    </source>
</evidence>
<dbReference type="AlphaFoldDB" id="A0A9Q0K7X0"/>
<keyword evidence="3" id="KW-1185">Reference proteome</keyword>
<protein>
    <submittedName>
        <fullName evidence="2">Uncharacterized protein</fullName>
    </submittedName>
</protein>
<organism evidence="2 3">
    <name type="scientific">Protea cynaroides</name>
    <dbReference type="NCBI Taxonomy" id="273540"/>
    <lineage>
        <taxon>Eukaryota</taxon>
        <taxon>Viridiplantae</taxon>
        <taxon>Streptophyta</taxon>
        <taxon>Embryophyta</taxon>
        <taxon>Tracheophyta</taxon>
        <taxon>Spermatophyta</taxon>
        <taxon>Magnoliopsida</taxon>
        <taxon>Proteales</taxon>
        <taxon>Proteaceae</taxon>
        <taxon>Protea</taxon>
    </lineage>
</organism>
<dbReference type="Gene3D" id="1.20.1250.20">
    <property type="entry name" value="MFS general substrate transporter like domains"/>
    <property type="match status" value="1"/>
</dbReference>
<name>A0A9Q0K7X0_9MAGN</name>
<feature type="region of interest" description="Disordered" evidence="1">
    <location>
        <begin position="1"/>
        <end position="25"/>
    </location>
</feature>
<evidence type="ECO:0000313" key="3">
    <source>
        <dbReference type="Proteomes" id="UP001141806"/>
    </source>
</evidence>
<accession>A0A9Q0K7X0</accession>
<sequence length="212" mass="23693">MQLEDDRLATLHGSSSGRVTSSSRGTVEVTYNEVERVDKILYDKEGQEVPFILLELKKGRLNKKSAKKVAALSTMEAPLLSDTVESSLDYKGGRAIRSETGRWRSSVFNIGVERAERFSYFGISTNLITYLTGLLQQPTVTAAVNVNTWSGVGFLLPLFGAFATDGVDFIFRRGLFVYICEEKQQKKWNPSACIHGYSGLETRVIRCSALYW</sequence>
<evidence type="ECO:0000313" key="2">
    <source>
        <dbReference type="EMBL" id="KAJ4965511.1"/>
    </source>
</evidence>
<dbReference type="EMBL" id="JAMYWD010000007">
    <property type="protein sequence ID" value="KAJ4965511.1"/>
    <property type="molecule type" value="Genomic_DNA"/>
</dbReference>
<reference evidence="2" key="1">
    <citation type="journal article" date="2023" name="Plant J.">
        <title>The genome of the king protea, Protea cynaroides.</title>
        <authorList>
            <person name="Chang J."/>
            <person name="Duong T.A."/>
            <person name="Schoeman C."/>
            <person name="Ma X."/>
            <person name="Roodt D."/>
            <person name="Barker N."/>
            <person name="Li Z."/>
            <person name="Van de Peer Y."/>
            <person name="Mizrachi E."/>
        </authorList>
    </citation>
    <scope>NUCLEOTIDE SEQUENCE</scope>
    <source>
        <tissue evidence="2">Young leaves</tissue>
    </source>
</reference>